<accession>A0A6M3LPQ4</accession>
<dbReference type="EMBL" id="MT143477">
    <property type="protein sequence ID" value="QJA97256.1"/>
    <property type="molecule type" value="Genomic_DNA"/>
</dbReference>
<sequence length="152" mass="18534">MNPSSRTLIMKPYRKFGHIFQIRWKEKLGRPECPYLYRWTFILFGFSIRLHHWIKSDDRRYFHDHSCNFISIVLRGNYTNVTENGSFPIKSFSIWYSSALIKHYLDIPKEGAWTLLLCGRPYHKWGFYVDGKKKRPLKYFHKYGRIQDENYQ</sequence>
<proteinExistence type="predicted"/>
<reference evidence="1" key="1">
    <citation type="submission" date="2020-03" db="EMBL/GenBank/DDBJ databases">
        <title>The deep terrestrial virosphere.</title>
        <authorList>
            <person name="Holmfeldt K."/>
            <person name="Nilsson E."/>
            <person name="Simone D."/>
            <person name="Lopez-Fernandez M."/>
            <person name="Wu X."/>
            <person name="de Brujin I."/>
            <person name="Lundin D."/>
            <person name="Andersson A."/>
            <person name="Bertilsson S."/>
            <person name="Dopson M."/>
        </authorList>
    </citation>
    <scope>NUCLEOTIDE SEQUENCE</scope>
    <source>
        <strain evidence="1">MM415B06454</strain>
    </source>
</reference>
<evidence type="ECO:0000313" key="1">
    <source>
        <dbReference type="EMBL" id="QJA97256.1"/>
    </source>
</evidence>
<dbReference type="AlphaFoldDB" id="A0A6M3LPQ4"/>
<name>A0A6M3LPQ4_9ZZZZ</name>
<organism evidence="1">
    <name type="scientific">viral metagenome</name>
    <dbReference type="NCBI Taxonomy" id="1070528"/>
    <lineage>
        <taxon>unclassified sequences</taxon>
        <taxon>metagenomes</taxon>
        <taxon>organismal metagenomes</taxon>
    </lineage>
</organism>
<gene>
    <name evidence="1" type="ORF">MM415B06454_0006</name>
</gene>
<protein>
    <submittedName>
        <fullName evidence="1">Uncharacterized protein</fullName>
    </submittedName>
</protein>